<dbReference type="EMBL" id="RBZU01000001">
    <property type="protein sequence ID" value="RKP59120.1"/>
    <property type="molecule type" value="Genomic_DNA"/>
</dbReference>
<keyword evidence="3" id="KW-1185">Reference proteome</keyword>
<sequence>MPANLPSNVAHWLDAADADEPAKAAAPPSTLLFNGDTGNLRLDTRRCLVSLLNGPSIDGRRQAGLWSVLLRDREVIQTYLHNIFLDLVVDIAQQVAFVRQVPDESETDIPILLRRHQLTLVESALVLFLRQRLTEADSANERAVVSTEEMVEHLSLFDQARNTDLARFDRQCDGAIKKCKALNLIRPIRSSATRFEVSPTLKLLFNAEDIQALTAAYEALKSAPGGTSGPTMDQAIANDIAEGEREAGEDDEE</sequence>
<dbReference type="InterPro" id="IPR025449">
    <property type="entry name" value="JetB"/>
</dbReference>
<dbReference type="Pfam" id="PF13835">
    <property type="entry name" value="DUF4194"/>
    <property type="match status" value="1"/>
</dbReference>
<evidence type="ECO:0000256" key="1">
    <source>
        <dbReference type="SAM" id="MobiDB-lite"/>
    </source>
</evidence>
<proteinExistence type="predicted"/>
<gene>
    <name evidence="2" type="ORF">D7S86_04260</name>
</gene>
<reference evidence="2 3" key="1">
    <citation type="submission" date="2018-10" db="EMBL/GenBank/DDBJ databases">
        <title>Robbsia sp. DHC34, isolated from soil.</title>
        <authorList>
            <person name="Gao Z.-H."/>
            <person name="Qiu L.-H."/>
        </authorList>
    </citation>
    <scope>NUCLEOTIDE SEQUENCE [LARGE SCALE GENOMIC DNA]</scope>
    <source>
        <strain evidence="2 3">DHC34</strain>
    </source>
</reference>
<evidence type="ECO:0000313" key="3">
    <source>
        <dbReference type="Proteomes" id="UP000270342"/>
    </source>
</evidence>
<protein>
    <submittedName>
        <fullName evidence="2">DUF4194 domain-containing protein</fullName>
    </submittedName>
</protein>
<dbReference type="OrthoDB" id="3725402at2"/>
<name>A0A494YBI2_9BURK</name>
<dbReference type="AlphaFoldDB" id="A0A494YBI2"/>
<accession>A0A494YBI2</accession>
<comment type="caution">
    <text evidence="2">The sequence shown here is derived from an EMBL/GenBank/DDBJ whole genome shotgun (WGS) entry which is preliminary data.</text>
</comment>
<dbReference type="Proteomes" id="UP000270342">
    <property type="component" value="Unassembled WGS sequence"/>
</dbReference>
<feature type="region of interest" description="Disordered" evidence="1">
    <location>
        <begin position="223"/>
        <end position="253"/>
    </location>
</feature>
<dbReference type="RefSeq" id="WP_121083701.1">
    <property type="nucleotide sequence ID" value="NZ_RBZU01000001.1"/>
</dbReference>
<evidence type="ECO:0000313" key="2">
    <source>
        <dbReference type="EMBL" id="RKP59120.1"/>
    </source>
</evidence>
<organism evidence="2 3">
    <name type="scientific">Pararobbsia silviterrae</name>
    <dbReference type="NCBI Taxonomy" id="1792498"/>
    <lineage>
        <taxon>Bacteria</taxon>
        <taxon>Pseudomonadati</taxon>
        <taxon>Pseudomonadota</taxon>
        <taxon>Betaproteobacteria</taxon>
        <taxon>Burkholderiales</taxon>
        <taxon>Burkholderiaceae</taxon>
        <taxon>Pararobbsia</taxon>
    </lineage>
</organism>